<proteinExistence type="predicted"/>
<evidence type="ECO:0000259" key="1">
    <source>
        <dbReference type="PROSITE" id="PS51186"/>
    </source>
</evidence>
<keyword evidence="3" id="KW-1185">Reference proteome</keyword>
<protein>
    <submittedName>
        <fullName evidence="2">GNAT family N-acetyltransferase</fullName>
    </submittedName>
</protein>
<dbReference type="InterPro" id="IPR000182">
    <property type="entry name" value="GNAT_dom"/>
</dbReference>
<dbReference type="PROSITE" id="PS51186">
    <property type="entry name" value="GNAT"/>
    <property type="match status" value="1"/>
</dbReference>
<dbReference type="SUPFAM" id="SSF55729">
    <property type="entry name" value="Acyl-CoA N-acyltransferases (Nat)"/>
    <property type="match status" value="2"/>
</dbReference>
<gene>
    <name evidence="2" type="ORF">N4R40_04065</name>
</gene>
<accession>A0ABT2PAC5</accession>
<dbReference type="Gene3D" id="3.40.630.30">
    <property type="match status" value="1"/>
</dbReference>
<reference evidence="2 3" key="1">
    <citation type="journal article" date="2024" name="Int. J. Syst. Evol. Microbiol.">
        <title>Microbacterium memoriense sp. nov., a member of the Actinomycetota from marine beach sediment of the north coast of Portugal.</title>
        <authorList>
            <person name="Santos J.D.N.D."/>
            <person name="Klimek D."/>
            <person name="Calusinska M."/>
            <person name="Lobo-da-Cunha A."/>
            <person name="Catita J."/>
            <person name="Goncalves H."/>
            <person name="Gonzalez I."/>
            <person name="Lage O.M."/>
        </authorList>
    </citation>
    <scope>NUCLEOTIDE SEQUENCE [LARGE SCALE GENOMIC DNA]</scope>
    <source>
        <strain evidence="2 3">PMIC_1C1B</strain>
    </source>
</reference>
<comment type="caution">
    <text evidence="2">The sequence shown here is derived from an EMBL/GenBank/DDBJ whole genome shotgun (WGS) entry which is preliminary data.</text>
</comment>
<evidence type="ECO:0000313" key="3">
    <source>
        <dbReference type="Proteomes" id="UP001300496"/>
    </source>
</evidence>
<sequence length="366" mass="40497">MNADSPTTAAAVSFDPIPLPATGGDALSADFEDMTRVRNAVLREVMGSDVDAQTPEDLAPLFLPDPDELRYLWLIRRGGEVIGRLGVDIPQIEGSRTAFWFLDILAAHHGQGIGTRVHEEVVEPTARSHGRSVLQTWAQHTEEPGERLHSPAGLGSIPRDHAARFGLRHGYTLAQVERRSEFDLTTGLPHVEELFAQAQSAAEGYRIVQWQVPTPAEFVEDYAWMKSRMSTDAPAADLEWDEEPWDADRIARHDAMLVRGEGGRALVTAAQHIATGRLVAFNELTIQSDPEGVTSQEDTLVLKEHRGHRLGMLVKCAGLRAWPALAPRSRRVVTYNAEENRPMLDVNETIGFVPVAYEGAWKKVLE</sequence>
<feature type="domain" description="N-acetyltransferase" evidence="1">
    <location>
        <begin position="29"/>
        <end position="198"/>
    </location>
</feature>
<evidence type="ECO:0000313" key="2">
    <source>
        <dbReference type="EMBL" id="MCT9001542.1"/>
    </source>
</evidence>
<dbReference type="CDD" id="cd04301">
    <property type="entry name" value="NAT_SF"/>
    <property type="match status" value="1"/>
</dbReference>
<name>A0ABT2PAC5_9MICO</name>
<dbReference type="Proteomes" id="UP001300496">
    <property type="component" value="Unassembled WGS sequence"/>
</dbReference>
<organism evidence="2 3">
    <name type="scientific">Microbacterium memoriense</name>
    <dbReference type="NCBI Taxonomy" id="2978350"/>
    <lineage>
        <taxon>Bacteria</taxon>
        <taxon>Bacillati</taxon>
        <taxon>Actinomycetota</taxon>
        <taxon>Actinomycetes</taxon>
        <taxon>Micrococcales</taxon>
        <taxon>Microbacteriaceae</taxon>
        <taxon>Microbacterium</taxon>
    </lineage>
</organism>
<dbReference type="RefSeq" id="WP_261606077.1">
    <property type="nucleotide sequence ID" value="NZ_JAODOR010000004.1"/>
</dbReference>
<dbReference type="EMBL" id="JAODOR010000004">
    <property type="protein sequence ID" value="MCT9001542.1"/>
    <property type="molecule type" value="Genomic_DNA"/>
</dbReference>
<dbReference type="InterPro" id="IPR016181">
    <property type="entry name" value="Acyl_CoA_acyltransferase"/>
</dbReference>
<dbReference type="Pfam" id="PF00583">
    <property type="entry name" value="Acetyltransf_1"/>
    <property type="match status" value="1"/>
</dbReference>